<name>A0A8X6GDJ1_TRICU</name>
<evidence type="ECO:0000256" key="3">
    <source>
        <dbReference type="ARBA" id="ARBA00022840"/>
    </source>
</evidence>
<reference evidence="6" key="1">
    <citation type="submission" date="2020-07" db="EMBL/GenBank/DDBJ databases">
        <title>Multicomponent nature underlies the extraordinary mechanical properties of spider dragline silk.</title>
        <authorList>
            <person name="Kono N."/>
            <person name="Nakamura H."/>
            <person name="Mori M."/>
            <person name="Yoshida Y."/>
            <person name="Ohtoshi R."/>
            <person name="Malay A.D."/>
            <person name="Moran D.A.P."/>
            <person name="Tomita M."/>
            <person name="Numata K."/>
            <person name="Arakawa K."/>
        </authorList>
    </citation>
    <scope>NUCLEOTIDE SEQUENCE</scope>
</reference>
<gene>
    <name evidence="6" type="ORF">TNCT_13741</name>
</gene>
<dbReference type="InterPro" id="IPR029047">
    <property type="entry name" value="HSP70_peptide-bd_sf"/>
</dbReference>
<dbReference type="AlphaFoldDB" id="A0A8X6GDJ1"/>
<dbReference type="Proteomes" id="UP000887116">
    <property type="component" value="Unassembled WGS sequence"/>
</dbReference>
<evidence type="ECO:0000256" key="4">
    <source>
        <dbReference type="ARBA" id="ARBA00023016"/>
    </source>
</evidence>
<evidence type="ECO:0000256" key="1">
    <source>
        <dbReference type="ARBA" id="ARBA00007381"/>
    </source>
</evidence>
<comment type="similarity">
    <text evidence="1">Belongs to the heat shock protein 70 family.</text>
</comment>
<accession>A0A8X6GDJ1</accession>
<comment type="caution">
    <text evidence="6">The sequence shown here is derived from an EMBL/GenBank/DDBJ whole genome shotgun (WGS) entry which is preliminary data.</text>
</comment>
<evidence type="ECO:0000256" key="2">
    <source>
        <dbReference type="ARBA" id="ARBA00022741"/>
    </source>
</evidence>
<dbReference type="FunFam" id="3.30.420.40:FF:000172">
    <property type="entry name" value="Heat shock 70 kDa protein"/>
    <property type="match status" value="1"/>
</dbReference>
<feature type="compositionally biased region" description="Basic and acidic residues" evidence="5">
    <location>
        <begin position="127"/>
        <end position="143"/>
    </location>
</feature>
<dbReference type="GO" id="GO:0140662">
    <property type="term" value="F:ATP-dependent protein folding chaperone"/>
    <property type="evidence" value="ECO:0007669"/>
    <property type="project" value="InterPro"/>
</dbReference>
<protein>
    <submittedName>
        <fullName evidence="6">Heat shock 70 kDa protein 1</fullName>
    </submittedName>
</protein>
<keyword evidence="2" id="KW-0547">Nucleotide-binding</keyword>
<dbReference type="SUPFAM" id="SSF53067">
    <property type="entry name" value="Actin-like ATPase domain"/>
    <property type="match status" value="1"/>
</dbReference>
<proteinExistence type="inferred from homology"/>
<organism evidence="6 7">
    <name type="scientific">Trichonephila clavata</name>
    <name type="common">Joro spider</name>
    <name type="synonym">Nephila clavata</name>
    <dbReference type="NCBI Taxonomy" id="2740835"/>
    <lineage>
        <taxon>Eukaryota</taxon>
        <taxon>Metazoa</taxon>
        <taxon>Ecdysozoa</taxon>
        <taxon>Arthropoda</taxon>
        <taxon>Chelicerata</taxon>
        <taxon>Arachnida</taxon>
        <taxon>Araneae</taxon>
        <taxon>Araneomorphae</taxon>
        <taxon>Entelegynae</taxon>
        <taxon>Araneoidea</taxon>
        <taxon>Nephilidae</taxon>
        <taxon>Trichonephila</taxon>
    </lineage>
</organism>
<evidence type="ECO:0000313" key="6">
    <source>
        <dbReference type="EMBL" id="GFR02177.1"/>
    </source>
</evidence>
<dbReference type="PANTHER" id="PTHR19375">
    <property type="entry name" value="HEAT SHOCK PROTEIN 70KDA"/>
    <property type="match status" value="1"/>
</dbReference>
<dbReference type="InterPro" id="IPR013126">
    <property type="entry name" value="Hsp_70_fam"/>
</dbReference>
<dbReference type="Gene3D" id="2.60.34.10">
    <property type="entry name" value="Substrate Binding Domain Of DNAk, Chain A, domain 1"/>
    <property type="match status" value="1"/>
</dbReference>
<feature type="region of interest" description="Disordered" evidence="5">
    <location>
        <begin position="127"/>
        <end position="147"/>
    </location>
</feature>
<evidence type="ECO:0000313" key="7">
    <source>
        <dbReference type="Proteomes" id="UP000887116"/>
    </source>
</evidence>
<dbReference type="OrthoDB" id="8043844at2759"/>
<dbReference type="EMBL" id="BMAO01025375">
    <property type="protein sequence ID" value="GFR02177.1"/>
    <property type="molecule type" value="Genomic_DNA"/>
</dbReference>
<keyword evidence="3" id="KW-0067">ATP-binding</keyword>
<sequence length="184" mass="20262">MDLFRSTLQPVERALTDAKLDKSSIYDVVLVGGSTRTPKIQKLLRDFFNEKELCMPINPDEAVAYGAAVQATILTGRTDEKIKDVLLADVAVVSLATDKSSGDSRSIRITNDKGQLSKEDIERILNEAKPYESEGQEQREKVAGRSSLQSYVYSVKQAAESDSDDRLSSSDKAKVKQICDGITQ</sequence>
<dbReference type="InterPro" id="IPR043129">
    <property type="entry name" value="ATPase_NBD"/>
</dbReference>
<dbReference type="Gene3D" id="3.30.420.40">
    <property type="match status" value="2"/>
</dbReference>
<keyword evidence="7" id="KW-1185">Reference proteome</keyword>
<dbReference type="Pfam" id="PF00012">
    <property type="entry name" value="HSP70"/>
    <property type="match status" value="1"/>
</dbReference>
<keyword evidence="4 6" id="KW-0346">Stress response</keyword>
<evidence type="ECO:0000256" key="5">
    <source>
        <dbReference type="SAM" id="MobiDB-lite"/>
    </source>
</evidence>
<dbReference type="PRINTS" id="PR00301">
    <property type="entry name" value="HEATSHOCK70"/>
</dbReference>
<dbReference type="GO" id="GO:0005524">
    <property type="term" value="F:ATP binding"/>
    <property type="evidence" value="ECO:0007669"/>
    <property type="project" value="UniProtKB-KW"/>
</dbReference>